<accession>A0A9K3J5T6</accession>
<proteinExistence type="predicted"/>
<dbReference type="Proteomes" id="UP000215914">
    <property type="component" value="Unassembled WGS sequence"/>
</dbReference>
<dbReference type="AlphaFoldDB" id="A0A9K3J5T6"/>
<sequence length="51" mass="5967">MTLSENQQKKKRKISSTQIHNKYNPQNFQSVCTCRIFSAMLFSISEIRLST</sequence>
<evidence type="ECO:0000313" key="2">
    <source>
        <dbReference type="Proteomes" id="UP000215914"/>
    </source>
</evidence>
<reference evidence="1" key="1">
    <citation type="journal article" date="2017" name="Nature">
        <title>The sunflower genome provides insights into oil metabolism, flowering and Asterid evolution.</title>
        <authorList>
            <person name="Badouin H."/>
            <person name="Gouzy J."/>
            <person name="Grassa C.J."/>
            <person name="Murat F."/>
            <person name="Staton S.E."/>
            <person name="Cottret L."/>
            <person name="Lelandais-Briere C."/>
            <person name="Owens G.L."/>
            <person name="Carrere S."/>
            <person name="Mayjonade B."/>
            <person name="Legrand L."/>
            <person name="Gill N."/>
            <person name="Kane N.C."/>
            <person name="Bowers J.E."/>
            <person name="Hubner S."/>
            <person name="Bellec A."/>
            <person name="Berard A."/>
            <person name="Berges H."/>
            <person name="Blanchet N."/>
            <person name="Boniface M.C."/>
            <person name="Brunel D."/>
            <person name="Catrice O."/>
            <person name="Chaidir N."/>
            <person name="Claudel C."/>
            <person name="Donnadieu C."/>
            <person name="Faraut T."/>
            <person name="Fievet G."/>
            <person name="Helmstetter N."/>
            <person name="King M."/>
            <person name="Knapp S.J."/>
            <person name="Lai Z."/>
            <person name="Le Paslier M.C."/>
            <person name="Lippi Y."/>
            <person name="Lorenzon L."/>
            <person name="Mandel J.R."/>
            <person name="Marage G."/>
            <person name="Marchand G."/>
            <person name="Marquand E."/>
            <person name="Bret-Mestries E."/>
            <person name="Morien E."/>
            <person name="Nambeesan S."/>
            <person name="Nguyen T."/>
            <person name="Pegot-Espagnet P."/>
            <person name="Pouilly N."/>
            <person name="Raftis F."/>
            <person name="Sallet E."/>
            <person name="Schiex T."/>
            <person name="Thomas J."/>
            <person name="Vandecasteele C."/>
            <person name="Vares D."/>
            <person name="Vear F."/>
            <person name="Vautrin S."/>
            <person name="Crespi M."/>
            <person name="Mangin B."/>
            <person name="Burke J.M."/>
            <person name="Salse J."/>
            <person name="Munos S."/>
            <person name="Vincourt P."/>
            <person name="Rieseberg L.H."/>
            <person name="Langlade N.B."/>
        </authorList>
    </citation>
    <scope>NUCLEOTIDE SEQUENCE</scope>
    <source>
        <tissue evidence="1">Leaves</tissue>
    </source>
</reference>
<evidence type="ECO:0000313" key="1">
    <source>
        <dbReference type="EMBL" id="KAF5809304.1"/>
    </source>
</evidence>
<organism evidence="1 2">
    <name type="scientific">Helianthus annuus</name>
    <name type="common">Common sunflower</name>
    <dbReference type="NCBI Taxonomy" id="4232"/>
    <lineage>
        <taxon>Eukaryota</taxon>
        <taxon>Viridiplantae</taxon>
        <taxon>Streptophyta</taxon>
        <taxon>Embryophyta</taxon>
        <taxon>Tracheophyta</taxon>
        <taxon>Spermatophyta</taxon>
        <taxon>Magnoliopsida</taxon>
        <taxon>eudicotyledons</taxon>
        <taxon>Gunneridae</taxon>
        <taxon>Pentapetalae</taxon>
        <taxon>asterids</taxon>
        <taxon>campanulids</taxon>
        <taxon>Asterales</taxon>
        <taxon>Asteraceae</taxon>
        <taxon>Asteroideae</taxon>
        <taxon>Heliantheae alliance</taxon>
        <taxon>Heliantheae</taxon>
        <taxon>Helianthus</taxon>
    </lineage>
</organism>
<dbReference type="EMBL" id="MNCJ02000319">
    <property type="protein sequence ID" value="KAF5809304.1"/>
    <property type="molecule type" value="Genomic_DNA"/>
</dbReference>
<reference evidence="1" key="2">
    <citation type="submission" date="2020-06" db="EMBL/GenBank/DDBJ databases">
        <title>Helianthus annuus Genome sequencing and assembly Release 2.</title>
        <authorList>
            <person name="Gouzy J."/>
            <person name="Langlade N."/>
            <person name="Munos S."/>
        </authorList>
    </citation>
    <scope>NUCLEOTIDE SEQUENCE</scope>
    <source>
        <tissue evidence="1">Leaves</tissue>
    </source>
</reference>
<keyword evidence="2" id="KW-1185">Reference proteome</keyword>
<gene>
    <name evidence="1" type="ORF">HanXRQr2_Chr04g0155571</name>
</gene>
<comment type="caution">
    <text evidence="1">The sequence shown here is derived from an EMBL/GenBank/DDBJ whole genome shotgun (WGS) entry which is preliminary data.</text>
</comment>
<name>A0A9K3J5T6_HELAN</name>
<dbReference type="Gramene" id="mRNA:HanXRQr2_Chr04g0155571">
    <property type="protein sequence ID" value="CDS:HanXRQr2_Chr04g0155571.1"/>
    <property type="gene ID" value="HanXRQr2_Chr04g0155571"/>
</dbReference>
<protein>
    <submittedName>
        <fullName evidence="1">Uncharacterized protein</fullName>
    </submittedName>
</protein>